<evidence type="ECO:0008006" key="3">
    <source>
        <dbReference type="Google" id="ProtNLM"/>
    </source>
</evidence>
<dbReference type="EMBL" id="NEXE01000325">
    <property type="protein sequence ID" value="PSN83072.1"/>
    <property type="molecule type" value="Genomic_DNA"/>
</dbReference>
<reference evidence="1 2" key="1">
    <citation type="submission" date="2017-04" db="EMBL/GenBank/DDBJ databases">
        <title>Novel microbial lineages endemic to geothermal iron-oxide mats fill important gaps in the evolutionary history of Archaea.</title>
        <authorList>
            <person name="Jay Z.J."/>
            <person name="Beam J.P."/>
            <person name="Dlakic M."/>
            <person name="Rusch D.B."/>
            <person name="Kozubal M.A."/>
            <person name="Inskeep W.P."/>
        </authorList>
    </citation>
    <scope>NUCLEOTIDE SEQUENCE [LARGE SCALE GENOMIC DNA]</scope>
    <source>
        <strain evidence="1">OSP_D</strain>
    </source>
</reference>
<dbReference type="Pfam" id="PF05559">
    <property type="entry name" value="DUF763"/>
    <property type="match status" value="1"/>
</dbReference>
<dbReference type="InterPro" id="IPR008482">
    <property type="entry name" value="DUF763"/>
</dbReference>
<dbReference type="AlphaFoldDB" id="A0A2R6A9H2"/>
<comment type="caution">
    <text evidence="1">The sequence shown here is derived from an EMBL/GenBank/DDBJ whole genome shotgun (WGS) entry which is preliminary data.</text>
</comment>
<dbReference type="Proteomes" id="UP000240322">
    <property type="component" value="Unassembled WGS sequence"/>
</dbReference>
<evidence type="ECO:0000313" key="2">
    <source>
        <dbReference type="Proteomes" id="UP000240322"/>
    </source>
</evidence>
<dbReference type="PANTHER" id="PTHR38597">
    <property type="entry name" value="BLL3834 PROTEIN"/>
    <property type="match status" value="1"/>
</dbReference>
<evidence type="ECO:0000313" key="1">
    <source>
        <dbReference type="EMBL" id="PSN83072.1"/>
    </source>
</evidence>
<name>A0A2R6A9H2_9ARCH</name>
<accession>A0A2R6A9H2</accession>
<organism evidence="1 2">
    <name type="scientific">Candidatus Marsarchaeota G2 archaeon OSP_D</name>
    <dbReference type="NCBI Taxonomy" id="1978157"/>
    <lineage>
        <taxon>Archaea</taxon>
        <taxon>Candidatus Marsarchaeota</taxon>
        <taxon>Candidatus Marsarchaeota group 2</taxon>
    </lineage>
</organism>
<dbReference type="PANTHER" id="PTHR38597:SF1">
    <property type="entry name" value="BLL3834 PROTEIN"/>
    <property type="match status" value="1"/>
</dbReference>
<sequence length="374" mass="41355">MEIEGVADLPLHGGRVPRWLIPIMKKLASAIIDVMVLEFGAERTLERFANPLWFQAFNNVIGMDWDSSGSTTVTTGILKSVLKPAEHGFALLGGKGRASLRVPDELEALSGLFNIDTSKLSALSRLVAKVDTTLLQDGYTLYHHSLFVSESGRWAVVQQGMDVSKGFARRYHWLDKEDLMFTVEPHNAIAGVRGTAVNALAKECEGLRKTVVDLLAEEPTRLATQYERIVHRGGLDAWVSGGTIAAISKTHRLAYYRPVDVEKVIRVLQRVREKRPKTIEEALLAGLGPSTALALYLISDLIYSEPPSFKDPVTTPYDPFRYAYAIGGKDGIPYPVDPHVAKQVLRVLGDLIEKAKLEPKERSFAIKKLRELGG</sequence>
<gene>
    <name evidence="1" type="ORF">B9Q03_13665</name>
</gene>
<proteinExistence type="predicted"/>
<protein>
    <recommendedName>
        <fullName evidence="3">DUF763 domain-containing protein</fullName>
    </recommendedName>
</protein>